<protein>
    <submittedName>
        <fullName evidence="1">Uncharacterized protein</fullName>
    </submittedName>
</protein>
<comment type="caution">
    <text evidence="1">The sequence shown here is derived from an EMBL/GenBank/DDBJ whole genome shotgun (WGS) entry which is preliminary data.</text>
</comment>
<dbReference type="AlphaFoldDB" id="A0AAE1TXF5"/>
<gene>
    <name evidence="1" type="ORF">Pmani_026431</name>
</gene>
<dbReference type="EMBL" id="JAWZYT010002869">
    <property type="protein sequence ID" value="KAK4301427.1"/>
    <property type="molecule type" value="Genomic_DNA"/>
</dbReference>
<reference evidence="1" key="1">
    <citation type="submission" date="2023-11" db="EMBL/GenBank/DDBJ databases">
        <title>Genome assemblies of two species of porcelain crab, Petrolisthes cinctipes and Petrolisthes manimaculis (Anomura: Porcellanidae).</title>
        <authorList>
            <person name="Angst P."/>
        </authorList>
    </citation>
    <scope>NUCLEOTIDE SEQUENCE</scope>
    <source>
        <strain evidence="1">PB745_02</strain>
        <tissue evidence="1">Gill</tissue>
    </source>
</reference>
<organism evidence="1 2">
    <name type="scientific">Petrolisthes manimaculis</name>
    <dbReference type="NCBI Taxonomy" id="1843537"/>
    <lineage>
        <taxon>Eukaryota</taxon>
        <taxon>Metazoa</taxon>
        <taxon>Ecdysozoa</taxon>
        <taxon>Arthropoda</taxon>
        <taxon>Crustacea</taxon>
        <taxon>Multicrustacea</taxon>
        <taxon>Malacostraca</taxon>
        <taxon>Eumalacostraca</taxon>
        <taxon>Eucarida</taxon>
        <taxon>Decapoda</taxon>
        <taxon>Pleocyemata</taxon>
        <taxon>Anomura</taxon>
        <taxon>Galatheoidea</taxon>
        <taxon>Porcellanidae</taxon>
        <taxon>Petrolisthes</taxon>
    </lineage>
</organism>
<sequence length="71" mass="7927">MLSWSCVAYCTFPGDLIFKQLHRTHLRLELLVGKQTETVVWTSGETSSHGAVLDNLEVPFCTLVGKFSQLS</sequence>
<accession>A0AAE1TXF5</accession>
<evidence type="ECO:0000313" key="2">
    <source>
        <dbReference type="Proteomes" id="UP001292094"/>
    </source>
</evidence>
<dbReference type="Proteomes" id="UP001292094">
    <property type="component" value="Unassembled WGS sequence"/>
</dbReference>
<name>A0AAE1TXF5_9EUCA</name>
<evidence type="ECO:0000313" key="1">
    <source>
        <dbReference type="EMBL" id="KAK4301427.1"/>
    </source>
</evidence>
<keyword evidence="2" id="KW-1185">Reference proteome</keyword>
<proteinExistence type="predicted"/>